<dbReference type="Pfam" id="PF16719">
    <property type="entry name" value="SAWADEE"/>
    <property type="match status" value="1"/>
</dbReference>
<name>A0A396HF86_MEDTR</name>
<dbReference type="PANTHER" id="PTHR36384">
    <property type="entry name" value="SAWADEE PROTEIN"/>
    <property type="match status" value="1"/>
</dbReference>
<dbReference type="Gramene" id="rna35679">
    <property type="protein sequence ID" value="RHN51268.1"/>
    <property type="gene ID" value="gene35679"/>
</dbReference>
<gene>
    <name evidence="3" type="ORF">MtrunA17_Chr6g0466701</name>
</gene>
<feature type="transmembrane region" description="Helical" evidence="1">
    <location>
        <begin position="112"/>
        <end position="134"/>
    </location>
</feature>
<reference evidence="4" key="1">
    <citation type="journal article" date="2018" name="Nat. Plants">
        <title>Whole-genome landscape of Medicago truncatula symbiotic genes.</title>
        <authorList>
            <person name="Pecrix Y."/>
            <person name="Staton S.E."/>
            <person name="Sallet E."/>
            <person name="Lelandais-Briere C."/>
            <person name="Moreau S."/>
            <person name="Carrere S."/>
            <person name="Blein T."/>
            <person name="Jardinaud M.F."/>
            <person name="Latrasse D."/>
            <person name="Zouine M."/>
            <person name="Zahm M."/>
            <person name="Kreplak J."/>
            <person name="Mayjonade B."/>
            <person name="Satge C."/>
            <person name="Perez M."/>
            <person name="Cauet S."/>
            <person name="Marande W."/>
            <person name="Chantry-Darmon C."/>
            <person name="Lopez-Roques C."/>
            <person name="Bouchez O."/>
            <person name="Berard A."/>
            <person name="Debelle F."/>
            <person name="Munos S."/>
            <person name="Bendahmane A."/>
            <person name="Berges H."/>
            <person name="Niebel A."/>
            <person name="Buitink J."/>
            <person name="Frugier F."/>
            <person name="Benhamed M."/>
            <person name="Crespi M."/>
            <person name="Gouzy J."/>
            <person name="Gamas P."/>
        </authorList>
    </citation>
    <scope>NUCLEOTIDE SEQUENCE [LARGE SCALE GENOMIC DNA]</scope>
    <source>
        <strain evidence="4">cv. Jemalong A17</strain>
    </source>
</reference>
<evidence type="ECO:0000313" key="4">
    <source>
        <dbReference type="Proteomes" id="UP000265566"/>
    </source>
</evidence>
<accession>A0A396HF86</accession>
<protein>
    <submittedName>
        <fullName evidence="3">Putative SAWADEE domain-containing protein</fullName>
    </submittedName>
</protein>
<keyword evidence="1" id="KW-0472">Membrane</keyword>
<dbReference type="PANTHER" id="PTHR36384:SF1">
    <property type="entry name" value="SAWADEE PROTEIN"/>
    <property type="match status" value="1"/>
</dbReference>
<comment type="caution">
    <text evidence="3">The sequence shown here is derived from an EMBL/GenBank/DDBJ whole genome shotgun (WGS) entry which is preliminary data.</text>
</comment>
<organism evidence="3 4">
    <name type="scientific">Medicago truncatula</name>
    <name type="common">Barrel medic</name>
    <name type="synonym">Medicago tribuloides</name>
    <dbReference type="NCBI Taxonomy" id="3880"/>
    <lineage>
        <taxon>Eukaryota</taxon>
        <taxon>Viridiplantae</taxon>
        <taxon>Streptophyta</taxon>
        <taxon>Embryophyta</taxon>
        <taxon>Tracheophyta</taxon>
        <taxon>Spermatophyta</taxon>
        <taxon>Magnoliopsida</taxon>
        <taxon>eudicotyledons</taxon>
        <taxon>Gunneridae</taxon>
        <taxon>Pentapetalae</taxon>
        <taxon>rosids</taxon>
        <taxon>fabids</taxon>
        <taxon>Fabales</taxon>
        <taxon>Fabaceae</taxon>
        <taxon>Papilionoideae</taxon>
        <taxon>50 kb inversion clade</taxon>
        <taxon>NPAAA clade</taxon>
        <taxon>Hologalegina</taxon>
        <taxon>IRL clade</taxon>
        <taxon>Trifolieae</taxon>
        <taxon>Medicago</taxon>
    </lineage>
</organism>
<feature type="domain" description="SAWADEE" evidence="2">
    <location>
        <begin position="21"/>
        <end position="120"/>
    </location>
</feature>
<proteinExistence type="predicted"/>
<evidence type="ECO:0000313" key="3">
    <source>
        <dbReference type="EMBL" id="RHN51268.1"/>
    </source>
</evidence>
<evidence type="ECO:0000256" key="1">
    <source>
        <dbReference type="SAM" id="Phobius"/>
    </source>
</evidence>
<dbReference type="EMBL" id="PSQE01000006">
    <property type="protein sequence ID" value="RHN51268.1"/>
    <property type="molecule type" value="Genomic_DNA"/>
</dbReference>
<dbReference type="AlphaFoldDB" id="A0A396HF86"/>
<keyword evidence="1" id="KW-1133">Transmembrane helix</keyword>
<dbReference type="InterPro" id="IPR032001">
    <property type="entry name" value="SAWADEE_dom"/>
</dbReference>
<sequence>MEMPTKKEMSLTDHEQKHNYVTEYQNYEDDAWYVVMVTLQEKETLQVSYKKFNDVYKNLFPSSLFHSLEELHEFEKRFRPVSVQAQDYECHKLVHGVRVCASVRFNSNGLRFYDAVVDTVGCFIIFSFFLNVVLRKF</sequence>
<keyword evidence="1" id="KW-0812">Transmembrane</keyword>
<dbReference type="GO" id="GO:0003682">
    <property type="term" value="F:chromatin binding"/>
    <property type="evidence" value="ECO:0007669"/>
    <property type="project" value="InterPro"/>
</dbReference>
<dbReference type="Proteomes" id="UP000265566">
    <property type="component" value="Chromosome 6"/>
</dbReference>
<evidence type="ECO:0000259" key="2">
    <source>
        <dbReference type="Pfam" id="PF16719"/>
    </source>
</evidence>